<dbReference type="InterPro" id="IPR000209">
    <property type="entry name" value="Peptidase_S8/S53_dom"/>
</dbReference>
<dbReference type="InterPro" id="IPR034204">
    <property type="entry name" value="PfSUB1-like_cat_dom"/>
</dbReference>
<dbReference type="PRINTS" id="PR00723">
    <property type="entry name" value="SUBTILISIN"/>
</dbReference>
<comment type="similarity">
    <text evidence="1 6 7">Belongs to the peptidase S8 family.</text>
</comment>
<evidence type="ECO:0000256" key="5">
    <source>
        <dbReference type="PIRSR" id="PIRSR615500-1"/>
    </source>
</evidence>
<evidence type="ECO:0000256" key="1">
    <source>
        <dbReference type="ARBA" id="ARBA00011073"/>
    </source>
</evidence>
<dbReference type="PROSITE" id="PS00138">
    <property type="entry name" value="SUBTILASE_SER"/>
    <property type="match status" value="1"/>
</dbReference>
<dbReference type="AlphaFoldDB" id="A0A2M7XBU0"/>
<sequence length="691" mass="72844">MTISKKIATIPHINMRYFCLKHSLFLGSALMIGLSASTALALDATDRFRGELWYLDTISAPQAWETQTGSSQTIVAILDAGFDLDHEDLADQYWVNTDELEGNSADNDGNGFENDVRGWDFVDNDAVPAPETGEGFSDTIVSHGTVIAGIIGAAANNGLGITGINWNVSIMPLRVLDGTGSGSSTNVRRAIRYAVENGADVINLSLTFNATDDRLRETIAWAHEQGVVVVAAAGNGGLDLNTQLVYPACFDVELHDNIVIGVASTDHQDTRSDFSNYGSRCVDIAAPGEHIFAAVYQEAGSSLHITSYATPWEGTSIAAPMVSGAAALLRSSYPSLTPDQIRNALKLSVDAVGESLLVDRMRLGAGRLNVARALEYAGVFAQGSIYTTPTTVTSSETFVVAQARGSAPVVHQVSPSGEILGGFTAYDPAFTGGVRLAMGDVDGDGETEIITGAGPGGGPHVRIFDLQGNVEGQFFAFDTGDRLGIFVAAADTNGDGIEEIIVTQDRGGTGQVRLFNKQGHLTGSFFPFDRTQSAIRVVGAQVDGEPGAELVFTHAGSSATSVVIYSGTGRYIRSLGEIGDGVTSISLAAGDLNQDGLDEIVIANGSGHVPEVTLYSYLGERLGSFFAYPLEFTRGVEVAIGDLDQNGQSEIYTIPQAGGGPHVRVFNNQGSLIGSFFVFPELNRFGTTIGL</sequence>
<organism evidence="10 11">
    <name type="scientific">Candidatus Uhrbacteria bacterium CG_4_9_14_3_um_filter_50_9</name>
    <dbReference type="NCBI Taxonomy" id="1975035"/>
    <lineage>
        <taxon>Bacteria</taxon>
        <taxon>Candidatus Uhriibacteriota</taxon>
    </lineage>
</organism>
<comment type="caution">
    <text evidence="10">The sequence shown here is derived from an EMBL/GenBank/DDBJ whole genome shotgun (WGS) entry which is preliminary data.</text>
</comment>
<dbReference type="SUPFAM" id="SSF52743">
    <property type="entry name" value="Subtilisin-like"/>
    <property type="match status" value="1"/>
</dbReference>
<dbReference type="InterPro" id="IPR022398">
    <property type="entry name" value="Peptidase_S8_His-AS"/>
</dbReference>
<keyword evidence="3 6" id="KW-0378">Hydrolase</keyword>
<evidence type="ECO:0000256" key="7">
    <source>
        <dbReference type="RuleBase" id="RU003355"/>
    </source>
</evidence>
<accession>A0A2M7XBU0</accession>
<dbReference type="PANTHER" id="PTHR43399:SF4">
    <property type="entry name" value="CELL WALL-ASSOCIATED PROTEASE"/>
    <property type="match status" value="1"/>
</dbReference>
<keyword evidence="4 6" id="KW-0720">Serine protease</keyword>
<feature type="active site" description="Charge relay system" evidence="5 6">
    <location>
        <position position="143"/>
    </location>
</feature>
<dbReference type="InterPro" id="IPR023827">
    <property type="entry name" value="Peptidase_S8_Asp-AS"/>
</dbReference>
<keyword evidence="8" id="KW-0732">Signal</keyword>
<reference evidence="11" key="1">
    <citation type="submission" date="2017-09" db="EMBL/GenBank/DDBJ databases">
        <title>Depth-based differentiation of microbial function through sediment-hosted aquifers and enrichment of novel symbionts in the deep terrestrial subsurface.</title>
        <authorList>
            <person name="Probst A.J."/>
            <person name="Ladd B."/>
            <person name="Jarett J.K."/>
            <person name="Geller-Mcgrath D.E."/>
            <person name="Sieber C.M.K."/>
            <person name="Emerson J.B."/>
            <person name="Anantharaman K."/>
            <person name="Thomas B.C."/>
            <person name="Malmstrom R."/>
            <person name="Stieglmeier M."/>
            <person name="Klingl A."/>
            <person name="Woyke T."/>
            <person name="Ryan C.M."/>
            <person name="Banfield J.F."/>
        </authorList>
    </citation>
    <scope>NUCLEOTIDE SEQUENCE [LARGE SCALE GENOMIC DNA]</scope>
</reference>
<evidence type="ECO:0000313" key="11">
    <source>
        <dbReference type="Proteomes" id="UP000229385"/>
    </source>
</evidence>
<evidence type="ECO:0000313" key="10">
    <source>
        <dbReference type="EMBL" id="PJA45367.1"/>
    </source>
</evidence>
<dbReference type="GO" id="GO:0006508">
    <property type="term" value="P:proteolysis"/>
    <property type="evidence" value="ECO:0007669"/>
    <property type="project" value="UniProtKB-KW"/>
</dbReference>
<dbReference type="GO" id="GO:0004252">
    <property type="term" value="F:serine-type endopeptidase activity"/>
    <property type="evidence" value="ECO:0007669"/>
    <property type="project" value="UniProtKB-UniRule"/>
</dbReference>
<dbReference type="SUPFAM" id="SSF69318">
    <property type="entry name" value="Integrin alpha N-terminal domain"/>
    <property type="match status" value="1"/>
</dbReference>
<feature type="domain" description="Peptidase S8/S53" evidence="9">
    <location>
        <begin position="71"/>
        <end position="352"/>
    </location>
</feature>
<dbReference type="InterPro" id="IPR023828">
    <property type="entry name" value="Peptidase_S8_Ser-AS"/>
</dbReference>
<keyword evidence="2 6" id="KW-0645">Protease</keyword>
<dbReference type="InterPro" id="IPR015500">
    <property type="entry name" value="Peptidase_S8_subtilisin-rel"/>
</dbReference>
<dbReference type="Gene3D" id="2.130.10.130">
    <property type="entry name" value="Integrin alpha, N-terminal"/>
    <property type="match status" value="1"/>
</dbReference>
<feature type="signal peptide" evidence="8">
    <location>
        <begin position="1"/>
        <end position="41"/>
    </location>
</feature>
<dbReference type="PROSITE" id="PS00136">
    <property type="entry name" value="SUBTILASE_ASP"/>
    <property type="match status" value="1"/>
</dbReference>
<evidence type="ECO:0000256" key="8">
    <source>
        <dbReference type="SAM" id="SignalP"/>
    </source>
</evidence>
<dbReference type="Pfam" id="PF00082">
    <property type="entry name" value="Peptidase_S8"/>
    <property type="match status" value="1"/>
</dbReference>
<proteinExistence type="inferred from homology"/>
<dbReference type="Proteomes" id="UP000229385">
    <property type="component" value="Unassembled WGS sequence"/>
</dbReference>
<dbReference type="InterPro" id="IPR036852">
    <property type="entry name" value="Peptidase_S8/S53_dom_sf"/>
</dbReference>
<dbReference type="PROSITE" id="PS00137">
    <property type="entry name" value="SUBTILASE_HIS"/>
    <property type="match status" value="1"/>
</dbReference>
<dbReference type="InterPro" id="IPR028994">
    <property type="entry name" value="Integrin_alpha_N"/>
</dbReference>
<evidence type="ECO:0000256" key="6">
    <source>
        <dbReference type="PROSITE-ProRule" id="PRU01240"/>
    </source>
</evidence>
<evidence type="ECO:0000256" key="4">
    <source>
        <dbReference type="ARBA" id="ARBA00022825"/>
    </source>
</evidence>
<name>A0A2M7XBU0_9BACT</name>
<evidence type="ECO:0000259" key="9">
    <source>
        <dbReference type="Pfam" id="PF00082"/>
    </source>
</evidence>
<dbReference type="PANTHER" id="PTHR43399">
    <property type="entry name" value="SUBTILISIN-RELATED"/>
    <property type="match status" value="1"/>
</dbReference>
<evidence type="ECO:0000256" key="3">
    <source>
        <dbReference type="ARBA" id="ARBA00022801"/>
    </source>
</evidence>
<protein>
    <recommendedName>
        <fullName evidence="9">Peptidase S8/S53 domain-containing protein</fullName>
    </recommendedName>
</protein>
<feature type="active site" description="Charge relay system" evidence="5 6">
    <location>
        <position position="79"/>
    </location>
</feature>
<dbReference type="CDD" id="cd07473">
    <property type="entry name" value="Peptidases_S8_Subtilisin_like"/>
    <property type="match status" value="1"/>
</dbReference>
<feature type="active site" description="Charge relay system" evidence="5 6">
    <location>
        <position position="316"/>
    </location>
</feature>
<feature type="chain" id="PRO_5014889335" description="Peptidase S8/S53 domain-containing protein" evidence="8">
    <location>
        <begin position="42"/>
        <end position="691"/>
    </location>
</feature>
<dbReference type="EMBL" id="PFWU01000042">
    <property type="protein sequence ID" value="PJA45367.1"/>
    <property type="molecule type" value="Genomic_DNA"/>
</dbReference>
<dbReference type="Gene3D" id="3.40.50.200">
    <property type="entry name" value="Peptidase S8/S53 domain"/>
    <property type="match status" value="1"/>
</dbReference>
<evidence type="ECO:0000256" key="2">
    <source>
        <dbReference type="ARBA" id="ARBA00022670"/>
    </source>
</evidence>
<dbReference type="PROSITE" id="PS51892">
    <property type="entry name" value="SUBTILASE"/>
    <property type="match status" value="1"/>
</dbReference>
<dbReference type="InterPro" id="IPR051048">
    <property type="entry name" value="Peptidase_S8/S53_subtilisin"/>
</dbReference>
<gene>
    <name evidence="10" type="ORF">CO174_03520</name>
</gene>